<organism evidence="2 3">
    <name type="scientific">Emydomyces testavorans</name>
    <dbReference type="NCBI Taxonomy" id="2070801"/>
    <lineage>
        <taxon>Eukaryota</taxon>
        <taxon>Fungi</taxon>
        <taxon>Dikarya</taxon>
        <taxon>Ascomycota</taxon>
        <taxon>Pezizomycotina</taxon>
        <taxon>Eurotiomycetes</taxon>
        <taxon>Eurotiomycetidae</taxon>
        <taxon>Onygenales</taxon>
        <taxon>Nannizziopsiaceae</taxon>
        <taxon>Emydomyces</taxon>
    </lineage>
</organism>
<sequence>MPPSSNILNLPASELTPVRIRGKRKRPKTPLSSQDSSNEQLHHDTRHSQALPAKKRKSKGGNARSRESKTASRRSSRLESLPVELIEQIFLDCLEFNLPRASPYLAAVLSTDLIYRGLILLSFWNDPAPDDHVSTTIIESTFRPFRYTPLDLAERHLLQLSVLNCRWFTKQRIMGLIETFFKLSLHRWISIARDAPRNRGRVPPFNFDGTVEWIIIHYDPMYRFQDTLDQPHSRQPLLSFKRPDSIVKYSSQSPIAVLAFPIRLLQGNPWTDEKVWLLAFLRKHVTITQRDPEFWAKLVTEDAIREGIRSAILERNPRVLLFLIELDDSCRQAKANWPQRGVPYTLPGEYFVMASRQEQHAIPILRLLIRAAPLSVPPDDAELTEWTIESRDRGEVFGSWLAKYMQDLPVIIKRGEEVFREGRPDPSTCPLYGWEYETVFGAQPKSWFDELTMAMITR</sequence>
<keyword evidence="3" id="KW-1185">Reference proteome</keyword>
<dbReference type="EMBL" id="CP120631">
    <property type="protein sequence ID" value="WEW61479.1"/>
    <property type="molecule type" value="Genomic_DNA"/>
</dbReference>
<name>A0AAF0DMF0_9EURO</name>
<dbReference type="Proteomes" id="UP001219355">
    <property type="component" value="Chromosome 5"/>
</dbReference>
<proteinExistence type="predicted"/>
<protein>
    <submittedName>
        <fullName evidence="2">Uncharacterized protein</fullName>
    </submittedName>
</protein>
<reference evidence="2" key="1">
    <citation type="submission" date="2023-03" db="EMBL/GenBank/DDBJ databases">
        <title>Emydomyces testavorans Genome Sequence.</title>
        <authorList>
            <person name="Hoyer L."/>
        </authorList>
    </citation>
    <scope>NUCLEOTIDE SEQUENCE</scope>
    <source>
        <strain evidence="2">16-2883</strain>
    </source>
</reference>
<dbReference type="AlphaFoldDB" id="A0AAF0DMF0"/>
<evidence type="ECO:0000313" key="3">
    <source>
        <dbReference type="Proteomes" id="UP001219355"/>
    </source>
</evidence>
<gene>
    <name evidence="2" type="ORF">PRK78_006969</name>
</gene>
<accession>A0AAF0DMF0</accession>
<evidence type="ECO:0000313" key="2">
    <source>
        <dbReference type="EMBL" id="WEW61479.1"/>
    </source>
</evidence>
<feature type="compositionally biased region" description="Polar residues" evidence="1">
    <location>
        <begin position="30"/>
        <end position="39"/>
    </location>
</feature>
<feature type="region of interest" description="Disordered" evidence="1">
    <location>
        <begin position="1"/>
        <end position="75"/>
    </location>
</feature>
<evidence type="ECO:0000256" key="1">
    <source>
        <dbReference type="SAM" id="MobiDB-lite"/>
    </source>
</evidence>